<dbReference type="Pfam" id="PF13480">
    <property type="entry name" value="Acetyltransf_6"/>
    <property type="match status" value="1"/>
</dbReference>
<accession>A0A4Y9SXV7</accession>
<reference evidence="2 3" key="1">
    <citation type="submission" date="2019-03" db="EMBL/GenBank/DDBJ databases">
        <title>Draft genome of Massilia hortus sp. nov., a novel bacterial species of the Oxalobacteraceae family.</title>
        <authorList>
            <person name="Peta V."/>
            <person name="Raths R."/>
            <person name="Bucking H."/>
        </authorList>
    </citation>
    <scope>NUCLEOTIDE SEQUENCE [LARGE SCALE GENOMIC DNA]</scope>
    <source>
        <strain evidence="2 3">ONC3</strain>
    </source>
</reference>
<comment type="caution">
    <text evidence="2">The sequence shown here is derived from an EMBL/GenBank/DDBJ whole genome shotgun (WGS) entry which is preliminary data.</text>
</comment>
<dbReference type="AlphaFoldDB" id="A0A4Y9SXV7"/>
<proteinExistence type="predicted"/>
<protein>
    <submittedName>
        <fullName evidence="2">GNAT family N-acetyltransferase</fullName>
    </submittedName>
</protein>
<sequence length="382" mass="43622">MHFPRGQALETQCEAQVAAIAAAGPQIEFYDNEVPAFVEAELERLYECVMTTVARFAIYEAAPHASTYVVREAGRITTLFLFRREGSRVQVYNEQMPVAAQDINRFADAVFARYRKVRLISFYAISTKADAIRYPLQLVECLEDIRMPLPASGEAYMTSLGKNTRAAMRRALRQIQNDHPSFRVQAFERGEASEQLVRQIIAFNRSRMTEKGQVSCHTEQDVERLLRLVQKYGVVVAATIESRICGGAISFRVGSTYHLYVLAHDSRYNAYQLGKLCCYFSVCDAIERGDRQYHFGWGRYDYKFKLLGRMTVLHRVDLYRSRLQMMAGAARVAQVAAGAMRRRFKQRIADAELGESPADRWILNTAQALRAPRQLLARMRGR</sequence>
<organism evidence="2 3">
    <name type="scientific">Massilia horti</name>
    <dbReference type="NCBI Taxonomy" id="2562153"/>
    <lineage>
        <taxon>Bacteria</taxon>
        <taxon>Pseudomonadati</taxon>
        <taxon>Pseudomonadota</taxon>
        <taxon>Betaproteobacteria</taxon>
        <taxon>Burkholderiales</taxon>
        <taxon>Oxalobacteraceae</taxon>
        <taxon>Telluria group</taxon>
        <taxon>Massilia</taxon>
    </lineage>
</organism>
<dbReference type="InterPro" id="IPR016181">
    <property type="entry name" value="Acyl_CoA_acyltransferase"/>
</dbReference>
<evidence type="ECO:0000313" key="3">
    <source>
        <dbReference type="Proteomes" id="UP000297258"/>
    </source>
</evidence>
<keyword evidence="3" id="KW-1185">Reference proteome</keyword>
<keyword evidence="2" id="KW-0808">Transferase</keyword>
<dbReference type="InterPro" id="IPR038740">
    <property type="entry name" value="BioF2-like_GNAT_dom"/>
</dbReference>
<dbReference type="Proteomes" id="UP000297258">
    <property type="component" value="Unassembled WGS sequence"/>
</dbReference>
<dbReference type="EMBL" id="SPUM01000095">
    <property type="protein sequence ID" value="TFW31267.1"/>
    <property type="molecule type" value="Genomic_DNA"/>
</dbReference>
<feature type="domain" description="BioF2-like acetyltransferase" evidence="1">
    <location>
        <begin position="162"/>
        <end position="303"/>
    </location>
</feature>
<dbReference type="Gene3D" id="3.40.630.30">
    <property type="match status" value="1"/>
</dbReference>
<dbReference type="GO" id="GO:0016740">
    <property type="term" value="F:transferase activity"/>
    <property type="evidence" value="ECO:0007669"/>
    <property type="project" value="UniProtKB-KW"/>
</dbReference>
<evidence type="ECO:0000259" key="1">
    <source>
        <dbReference type="Pfam" id="PF13480"/>
    </source>
</evidence>
<dbReference type="OrthoDB" id="8767993at2"/>
<evidence type="ECO:0000313" key="2">
    <source>
        <dbReference type="EMBL" id="TFW31267.1"/>
    </source>
</evidence>
<dbReference type="RefSeq" id="WP_135190403.1">
    <property type="nucleotide sequence ID" value="NZ_SPUM01000095.1"/>
</dbReference>
<gene>
    <name evidence="2" type="ORF">E4O92_14270</name>
</gene>
<dbReference type="SUPFAM" id="SSF55729">
    <property type="entry name" value="Acyl-CoA N-acyltransferases (Nat)"/>
    <property type="match status" value="1"/>
</dbReference>
<name>A0A4Y9SXV7_9BURK</name>